<dbReference type="Proteomes" id="UP000520011">
    <property type="component" value="Unassembled WGS sequence"/>
</dbReference>
<feature type="domain" description="SGNH hydrolase-type esterase" evidence="1">
    <location>
        <begin position="11"/>
        <end position="194"/>
    </location>
</feature>
<name>A0A7W8IS68_9BACL</name>
<sequence length="210" mass="24239">MKFNRNDRIVFIGDSITEWGRWEDPENIGSGYVRLIHDYFVVNDPNNYPEVINRGVGGDRITNLLERWEEDVIQLRPDFVSISIGINDVWRQLDHPELEQVYPEQFEQIYENLLTQVKEKTNAKLILMEPTIIEEDVHSAGNQKLVPYVKIVGEIANKFHAILVPTHQAFISYLQANSEKKLTTDGVHMNSLGNMLMAQTWIKAFEAAKV</sequence>
<evidence type="ECO:0000259" key="1">
    <source>
        <dbReference type="Pfam" id="PF13472"/>
    </source>
</evidence>
<dbReference type="PANTHER" id="PTHR30383:SF5">
    <property type="entry name" value="SGNH HYDROLASE-TYPE ESTERASE DOMAIN-CONTAINING PROTEIN"/>
    <property type="match status" value="1"/>
</dbReference>
<dbReference type="InterPro" id="IPR051532">
    <property type="entry name" value="Ester_Hydrolysis_Enzymes"/>
</dbReference>
<dbReference type="PANTHER" id="PTHR30383">
    <property type="entry name" value="THIOESTERASE 1/PROTEASE 1/LYSOPHOSPHOLIPASE L1"/>
    <property type="match status" value="1"/>
</dbReference>
<dbReference type="Gene3D" id="3.40.50.1110">
    <property type="entry name" value="SGNH hydrolase"/>
    <property type="match status" value="1"/>
</dbReference>
<proteinExistence type="predicted"/>
<protein>
    <submittedName>
        <fullName evidence="2">Lysophospholipase L1-like esterase</fullName>
    </submittedName>
</protein>
<dbReference type="CDD" id="cd01834">
    <property type="entry name" value="SGNH_hydrolase_like_2"/>
    <property type="match status" value="1"/>
</dbReference>
<comment type="caution">
    <text evidence="2">The sequence shown here is derived from an EMBL/GenBank/DDBJ whole genome shotgun (WGS) entry which is preliminary data.</text>
</comment>
<organism evidence="2 3">
    <name type="scientific">Anoxybacteroides tepidamans</name>
    <dbReference type="NCBI Taxonomy" id="265948"/>
    <lineage>
        <taxon>Bacteria</taxon>
        <taxon>Bacillati</taxon>
        <taxon>Bacillota</taxon>
        <taxon>Bacilli</taxon>
        <taxon>Bacillales</taxon>
        <taxon>Anoxybacillaceae</taxon>
        <taxon>Anoxybacteroides</taxon>
    </lineage>
</organism>
<dbReference type="InterPro" id="IPR036514">
    <property type="entry name" value="SGNH_hydro_sf"/>
</dbReference>
<dbReference type="AlphaFoldDB" id="A0A7W8IS68"/>
<keyword evidence="3" id="KW-1185">Reference proteome</keyword>
<dbReference type="RefSeq" id="WP_183255581.1">
    <property type="nucleotide sequence ID" value="NZ_JACHEP010000020.1"/>
</dbReference>
<reference evidence="2 3" key="1">
    <citation type="submission" date="2020-08" db="EMBL/GenBank/DDBJ databases">
        <title>Genomic Encyclopedia of Type Strains, Phase IV (KMG-IV): sequencing the most valuable type-strain genomes for metagenomic binning, comparative biology and taxonomic classification.</title>
        <authorList>
            <person name="Goeker M."/>
        </authorList>
    </citation>
    <scope>NUCLEOTIDE SEQUENCE [LARGE SCALE GENOMIC DNA]</scope>
    <source>
        <strain evidence="2 3">DSM 16325</strain>
    </source>
</reference>
<evidence type="ECO:0000313" key="3">
    <source>
        <dbReference type="Proteomes" id="UP000520011"/>
    </source>
</evidence>
<dbReference type="SUPFAM" id="SSF52266">
    <property type="entry name" value="SGNH hydrolase"/>
    <property type="match status" value="1"/>
</dbReference>
<evidence type="ECO:0000313" key="2">
    <source>
        <dbReference type="EMBL" id="MBB5325728.1"/>
    </source>
</evidence>
<dbReference type="Pfam" id="PF13472">
    <property type="entry name" value="Lipase_GDSL_2"/>
    <property type="match status" value="1"/>
</dbReference>
<accession>A0A7W8IS68</accession>
<dbReference type="InterPro" id="IPR013830">
    <property type="entry name" value="SGNH_hydro"/>
</dbReference>
<dbReference type="GO" id="GO:0004622">
    <property type="term" value="F:phosphatidylcholine lysophospholipase activity"/>
    <property type="evidence" value="ECO:0007669"/>
    <property type="project" value="TreeGrafter"/>
</dbReference>
<gene>
    <name evidence="2" type="ORF">HNQ34_002829</name>
</gene>
<dbReference type="EMBL" id="JACHEP010000020">
    <property type="protein sequence ID" value="MBB5325728.1"/>
    <property type="molecule type" value="Genomic_DNA"/>
</dbReference>